<dbReference type="EMBL" id="FNTL01000004">
    <property type="protein sequence ID" value="SEC76701.1"/>
    <property type="molecule type" value="Genomic_DNA"/>
</dbReference>
<accession>A0A1H4V852</accession>
<dbReference type="Proteomes" id="UP000183407">
    <property type="component" value="Unassembled WGS sequence"/>
</dbReference>
<evidence type="ECO:0000313" key="2">
    <source>
        <dbReference type="Proteomes" id="UP000183407"/>
    </source>
</evidence>
<name>A0A1H4V852_RHOJO</name>
<reference evidence="2" key="1">
    <citation type="submission" date="2016-10" db="EMBL/GenBank/DDBJ databases">
        <authorList>
            <person name="Varghese N."/>
        </authorList>
    </citation>
    <scope>NUCLEOTIDE SEQUENCE [LARGE SCALE GENOMIC DNA]</scope>
    <source>
        <strain evidence="2">DSM 44719</strain>
    </source>
</reference>
<evidence type="ECO:0000313" key="1">
    <source>
        <dbReference type="EMBL" id="SEC76701.1"/>
    </source>
</evidence>
<sequence length="58" mass="6132">MIVDMLAPFSVRALRTERRAIGTALTGAGEHITGQVSEGNSLSVIHNSIRPTGATLRT</sequence>
<proteinExistence type="predicted"/>
<gene>
    <name evidence="1" type="ORF">SAMN04490220_2520</name>
</gene>
<dbReference type="AlphaFoldDB" id="A0A1H4V852"/>
<organism evidence="1 2">
    <name type="scientific">Rhodococcus jostii</name>
    <dbReference type="NCBI Taxonomy" id="132919"/>
    <lineage>
        <taxon>Bacteria</taxon>
        <taxon>Bacillati</taxon>
        <taxon>Actinomycetota</taxon>
        <taxon>Actinomycetes</taxon>
        <taxon>Mycobacteriales</taxon>
        <taxon>Nocardiaceae</taxon>
        <taxon>Rhodococcus</taxon>
    </lineage>
</organism>
<protein>
    <submittedName>
        <fullName evidence="1">Uncharacterized protein</fullName>
    </submittedName>
</protein>